<evidence type="ECO:0000313" key="1">
    <source>
        <dbReference type="EMBL" id="KAK7679247.1"/>
    </source>
</evidence>
<reference evidence="1 2" key="1">
    <citation type="submission" date="2022-09" db="EMBL/GenBank/DDBJ databases">
        <authorList>
            <person name="Palmer J.M."/>
        </authorList>
    </citation>
    <scope>NUCLEOTIDE SEQUENCE [LARGE SCALE GENOMIC DNA]</scope>
    <source>
        <strain evidence="1 2">DSM 7382</strain>
    </source>
</reference>
<dbReference type="AlphaFoldDB" id="A0AAW0FIS6"/>
<gene>
    <name evidence="1" type="ORF">QCA50_017825</name>
</gene>
<protein>
    <submittedName>
        <fullName evidence="1">Uncharacterized protein</fullName>
    </submittedName>
</protein>
<sequence>MRNENLQLQLTDDGFDRRAQAQRVILVPRVTLLQLDSQSVSSLIVLSLEMLTLIWKCLTEMIFGSQVLM</sequence>
<accession>A0AAW0FIS6</accession>
<proteinExistence type="predicted"/>
<name>A0AAW0FIS6_9APHY</name>
<keyword evidence="2" id="KW-1185">Reference proteome</keyword>
<comment type="caution">
    <text evidence="1">The sequence shown here is derived from an EMBL/GenBank/DDBJ whole genome shotgun (WGS) entry which is preliminary data.</text>
</comment>
<dbReference type="EMBL" id="JASBNA010000062">
    <property type="protein sequence ID" value="KAK7679247.1"/>
    <property type="molecule type" value="Genomic_DNA"/>
</dbReference>
<evidence type="ECO:0000313" key="2">
    <source>
        <dbReference type="Proteomes" id="UP001385951"/>
    </source>
</evidence>
<organism evidence="1 2">
    <name type="scientific">Cerrena zonata</name>
    <dbReference type="NCBI Taxonomy" id="2478898"/>
    <lineage>
        <taxon>Eukaryota</taxon>
        <taxon>Fungi</taxon>
        <taxon>Dikarya</taxon>
        <taxon>Basidiomycota</taxon>
        <taxon>Agaricomycotina</taxon>
        <taxon>Agaricomycetes</taxon>
        <taxon>Polyporales</taxon>
        <taxon>Cerrenaceae</taxon>
        <taxon>Cerrena</taxon>
    </lineage>
</organism>
<dbReference type="Proteomes" id="UP001385951">
    <property type="component" value="Unassembled WGS sequence"/>
</dbReference>